<dbReference type="GO" id="GO:0003677">
    <property type="term" value="F:DNA binding"/>
    <property type="evidence" value="ECO:0007669"/>
    <property type="project" value="InterPro"/>
</dbReference>
<sequence length="137" mass="15079">MKIKELVKVDSKGRITIPLSVREAFDIREGMNLLVVADTDEKSITLSPVPEKAKLVEIIVRVEDRPGVLATISRSLADNGVDIVFIKCGVIRRGELGECTIIADVANSIIEDVEGLRNILLKLEPVKNVETRFVSGR</sequence>
<organism evidence="3">
    <name type="scientific">Staphylothermus marinus</name>
    <dbReference type="NCBI Taxonomy" id="2280"/>
    <lineage>
        <taxon>Archaea</taxon>
        <taxon>Thermoproteota</taxon>
        <taxon>Thermoprotei</taxon>
        <taxon>Desulfurococcales</taxon>
        <taxon>Desulfurococcaceae</taxon>
        <taxon>Staphylothermus</taxon>
    </lineage>
</organism>
<evidence type="ECO:0000259" key="2">
    <source>
        <dbReference type="PROSITE" id="PS51740"/>
    </source>
</evidence>
<feature type="domain" description="SpoVT-AbrB" evidence="2">
    <location>
        <begin position="4"/>
        <end position="51"/>
    </location>
</feature>
<dbReference type="PANTHER" id="PTHR34860:SF6">
    <property type="entry name" value="REPRESSOR-LIKE PROTEIN SSO7C3"/>
    <property type="match status" value="1"/>
</dbReference>
<dbReference type="NCBIfam" id="TIGR01439">
    <property type="entry name" value="lp_hng_hel_AbrB"/>
    <property type="match status" value="1"/>
</dbReference>
<dbReference type="Pfam" id="PF01842">
    <property type="entry name" value="ACT"/>
    <property type="match status" value="1"/>
</dbReference>
<proteinExistence type="predicted"/>
<evidence type="ECO:0000313" key="3">
    <source>
        <dbReference type="EMBL" id="HGQ74436.1"/>
    </source>
</evidence>
<feature type="domain" description="ACT" evidence="1">
    <location>
        <begin position="57"/>
        <end position="137"/>
    </location>
</feature>
<evidence type="ECO:0000259" key="1">
    <source>
        <dbReference type="PROSITE" id="PS51671"/>
    </source>
</evidence>
<dbReference type="InterPro" id="IPR045865">
    <property type="entry name" value="ACT-like_dom_sf"/>
</dbReference>
<dbReference type="Gene3D" id="2.10.260.10">
    <property type="match status" value="1"/>
</dbReference>
<comment type="caution">
    <text evidence="3">The sequence shown here is derived from an EMBL/GenBank/DDBJ whole genome shotgun (WGS) entry which is preliminary data.</text>
</comment>
<dbReference type="CDD" id="cd02116">
    <property type="entry name" value="ACT"/>
    <property type="match status" value="1"/>
</dbReference>
<dbReference type="SUPFAM" id="SSF89447">
    <property type="entry name" value="AbrB/MazE/MraZ-like"/>
    <property type="match status" value="1"/>
</dbReference>
<protein>
    <submittedName>
        <fullName evidence="3">ACT domain-containing protein</fullName>
    </submittedName>
</protein>
<dbReference type="InterPro" id="IPR052975">
    <property type="entry name" value="Repressor-like_regulatory"/>
</dbReference>
<dbReference type="PROSITE" id="PS51740">
    <property type="entry name" value="SPOVT_ABRB"/>
    <property type="match status" value="1"/>
</dbReference>
<dbReference type="AlphaFoldDB" id="A0A7C4JM14"/>
<name>A0A7C4JM14_STAMA</name>
<dbReference type="PANTHER" id="PTHR34860">
    <property type="entry name" value="REPRESSOR-LIKE PROTEIN SSO7C3"/>
    <property type="match status" value="1"/>
</dbReference>
<dbReference type="InterPro" id="IPR002912">
    <property type="entry name" value="ACT_dom"/>
</dbReference>
<dbReference type="Pfam" id="PF04014">
    <property type="entry name" value="MazE_antitoxin"/>
    <property type="match status" value="1"/>
</dbReference>
<dbReference type="Gene3D" id="3.30.70.260">
    <property type="match status" value="1"/>
</dbReference>
<reference evidence="3" key="1">
    <citation type="journal article" date="2020" name="mSystems">
        <title>Genome- and Community-Level Interaction Insights into Carbon Utilization and Element Cycling Functions of Hydrothermarchaeota in Hydrothermal Sediment.</title>
        <authorList>
            <person name="Zhou Z."/>
            <person name="Liu Y."/>
            <person name="Xu W."/>
            <person name="Pan J."/>
            <person name="Luo Z.H."/>
            <person name="Li M."/>
        </authorList>
    </citation>
    <scope>NUCLEOTIDE SEQUENCE [LARGE SCALE GENOMIC DNA]</scope>
    <source>
        <strain evidence="3">SpSt-648</strain>
    </source>
</reference>
<dbReference type="EMBL" id="DTBP01000045">
    <property type="protein sequence ID" value="HGQ74436.1"/>
    <property type="molecule type" value="Genomic_DNA"/>
</dbReference>
<gene>
    <name evidence="3" type="ORF">ENU20_05110</name>
</gene>
<dbReference type="SMART" id="SM00966">
    <property type="entry name" value="SpoVT_AbrB"/>
    <property type="match status" value="1"/>
</dbReference>
<dbReference type="SUPFAM" id="SSF55021">
    <property type="entry name" value="ACT-like"/>
    <property type="match status" value="1"/>
</dbReference>
<dbReference type="InterPro" id="IPR007159">
    <property type="entry name" value="SpoVT-AbrB_dom"/>
</dbReference>
<dbReference type="PROSITE" id="PS51671">
    <property type="entry name" value="ACT"/>
    <property type="match status" value="1"/>
</dbReference>
<dbReference type="InterPro" id="IPR037914">
    <property type="entry name" value="SpoVT-AbrB_sf"/>
</dbReference>
<dbReference type="NCBIfam" id="NF006352">
    <property type="entry name" value="PRK08577.1"/>
    <property type="match status" value="1"/>
</dbReference>
<accession>A0A7C4JM14</accession>